<dbReference type="EMBL" id="CP033073">
    <property type="protein sequence ID" value="AYN40318.1"/>
    <property type="molecule type" value="Genomic_DNA"/>
</dbReference>
<keyword evidence="5 6" id="KW-0472">Membrane</keyword>
<gene>
    <name evidence="8" type="ORF">D9753_16960</name>
</gene>
<evidence type="ECO:0000259" key="7">
    <source>
        <dbReference type="PROSITE" id="PS50850"/>
    </source>
</evidence>
<dbReference type="PROSITE" id="PS50850">
    <property type="entry name" value="MFS"/>
    <property type="match status" value="1"/>
</dbReference>
<dbReference type="RefSeq" id="WP_121787772.1">
    <property type="nucleotide sequence ID" value="NZ_CP033073.1"/>
</dbReference>
<dbReference type="CDD" id="cd06173">
    <property type="entry name" value="MFS_MefA_like"/>
    <property type="match status" value="1"/>
</dbReference>
<dbReference type="Pfam" id="PF07690">
    <property type="entry name" value="MFS_1"/>
    <property type="match status" value="1"/>
</dbReference>
<dbReference type="Proteomes" id="UP000268329">
    <property type="component" value="Chromosome"/>
</dbReference>
<feature type="transmembrane region" description="Helical" evidence="6">
    <location>
        <begin position="380"/>
        <end position="399"/>
    </location>
</feature>
<reference evidence="8 9" key="1">
    <citation type="submission" date="2018-10" db="EMBL/GenBank/DDBJ databases">
        <title>The genome of Streptomyces dangxiongensis Z022.</title>
        <authorList>
            <person name="Zhang B."/>
        </authorList>
    </citation>
    <scope>NUCLEOTIDE SEQUENCE [LARGE SCALE GENOMIC DNA]</scope>
    <source>
        <strain evidence="8 9">Z022</strain>
    </source>
</reference>
<dbReference type="GO" id="GO:0022857">
    <property type="term" value="F:transmembrane transporter activity"/>
    <property type="evidence" value="ECO:0007669"/>
    <property type="project" value="InterPro"/>
</dbReference>
<dbReference type="PROSITE" id="PS00216">
    <property type="entry name" value="SUGAR_TRANSPORT_1"/>
    <property type="match status" value="1"/>
</dbReference>
<dbReference type="GO" id="GO:0005886">
    <property type="term" value="C:plasma membrane"/>
    <property type="evidence" value="ECO:0007669"/>
    <property type="project" value="UniProtKB-SubCell"/>
</dbReference>
<feature type="domain" description="Major facilitator superfamily (MFS) profile" evidence="7">
    <location>
        <begin position="1"/>
        <end position="199"/>
    </location>
</feature>
<feature type="transmembrane region" description="Helical" evidence="6">
    <location>
        <begin position="289"/>
        <end position="309"/>
    </location>
</feature>
<dbReference type="OrthoDB" id="3539228at2"/>
<keyword evidence="2" id="KW-1003">Cell membrane</keyword>
<feature type="transmembrane region" description="Helical" evidence="6">
    <location>
        <begin position="51"/>
        <end position="69"/>
    </location>
</feature>
<keyword evidence="4 6" id="KW-1133">Transmembrane helix</keyword>
<feature type="transmembrane region" description="Helical" evidence="6">
    <location>
        <begin position="346"/>
        <end position="368"/>
    </location>
</feature>
<evidence type="ECO:0000256" key="2">
    <source>
        <dbReference type="ARBA" id="ARBA00022475"/>
    </source>
</evidence>
<evidence type="ECO:0000313" key="8">
    <source>
        <dbReference type="EMBL" id="AYN40318.1"/>
    </source>
</evidence>
<name>A0A3G2JDB3_9ACTN</name>
<dbReference type="PANTHER" id="PTHR23513">
    <property type="entry name" value="INTEGRAL MEMBRANE EFFLUX PROTEIN-RELATED"/>
    <property type="match status" value="1"/>
</dbReference>
<comment type="subcellular location">
    <subcellularLocation>
        <location evidence="1">Cell membrane</location>
        <topology evidence="1">Multi-pass membrane protein</topology>
    </subcellularLocation>
</comment>
<evidence type="ECO:0000256" key="1">
    <source>
        <dbReference type="ARBA" id="ARBA00004651"/>
    </source>
</evidence>
<dbReference type="Gene3D" id="1.20.1250.20">
    <property type="entry name" value="MFS general substrate transporter like domains"/>
    <property type="match status" value="1"/>
</dbReference>
<keyword evidence="9" id="KW-1185">Reference proteome</keyword>
<feature type="transmembrane region" description="Helical" evidence="6">
    <location>
        <begin position="315"/>
        <end position="334"/>
    </location>
</feature>
<dbReference type="InterPro" id="IPR036259">
    <property type="entry name" value="MFS_trans_sf"/>
</dbReference>
<feature type="transmembrane region" description="Helical" evidence="6">
    <location>
        <begin position="227"/>
        <end position="251"/>
    </location>
</feature>
<evidence type="ECO:0000256" key="3">
    <source>
        <dbReference type="ARBA" id="ARBA00022692"/>
    </source>
</evidence>
<dbReference type="AlphaFoldDB" id="A0A3G2JDB3"/>
<dbReference type="PANTHER" id="PTHR23513:SF11">
    <property type="entry name" value="STAPHYLOFERRIN A TRANSPORTER"/>
    <property type="match status" value="1"/>
</dbReference>
<evidence type="ECO:0000256" key="4">
    <source>
        <dbReference type="ARBA" id="ARBA00022989"/>
    </source>
</evidence>
<evidence type="ECO:0000256" key="6">
    <source>
        <dbReference type="SAM" id="Phobius"/>
    </source>
</evidence>
<dbReference type="InterPro" id="IPR005829">
    <property type="entry name" value="Sugar_transporter_CS"/>
</dbReference>
<dbReference type="KEGG" id="sdd:D9753_16960"/>
<keyword evidence="3 6" id="KW-0812">Transmembrane</keyword>
<proteinExistence type="predicted"/>
<sequence>MAVSFAERFSLLRERDPRLLFLAQATSVLGSSMMPVALAFAILGTGGGTDEIGWVMGAQTAPLIVFLLLGGTLADRWGRRATMIGSDLVRAALDAAVVILLLTTQLPLAGFVLFVVLRSVAASFFLPALYGFIPEVVPGARLQEANALNTTLNSVGSLAGPALAGLLVTVTEPHWVITIDAATFVVSALLLLAVRARPTTADAEDGQATPVHHQLLQGWREFSSRTWLWSLLVYTSLSTALVLCPAMVLGVSLVGARHGASQWGLVLAAEGAGAVLGGLVAMRLSFARPLLASVFCTFGLGVFAALMALHVPVPLLMAGAALSGGGFALLHVLWTSSLQTQVPADALSRVSAYDGVATVSSMTLGYWWAGPVADRTGPEAVLWCGVAWIVLSAAVMSGVPDLRRVVPVPGAREHGGVGAPAGTEPSGT</sequence>
<feature type="transmembrane region" description="Helical" evidence="6">
    <location>
        <begin position="263"/>
        <end position="282"/>
    </location>
</feature>
<evidence type="ECO:0000313" key="9">
    <source>
        <dbReference type="Proteomes" id="UP000268329"/>
    </source>
</evidence>
<protein>
    <submittedName>
        <fullName evidence="8">MFS transporter</fullName>
    </submittedName>
</protein>
<evidence type="ECO:0000256" key="5">
    <source>
        <dbReference type="ARBA" id="ARBA00023136"/>
    </source>
</evidence>
<dbReference type="SUPFAM" id="SSF103473">
    <property type="entry name" value="MFS general substrate transporter"/>
    <property type="match status" value="1"/>
</dbReference>
<organism evidence="8 9">
    <name type="scientific">Streptomyces dangxiongensis</name>
    <dbReference type="NCBI Taxonomy" id="1442032"/>
    <lineage>
        <taxon>Bacteria</taxon>
        <taxon>Bacillati</taxon>
        <taxon>Actinomycetota</taxon>
        <taxon>Actinomycetes</taxon>
        <taxon>Kitasatosporales</taxon>
        <taxon>Streptomycetaceae</taxon>
        <taxon>Streptomyces</taxon>
    </lineage>
</organism>
<dbReference type="InterPro" id="IPR011701">
    <property type="entry name" value="MFS"/>
</dbReference>
<accession>A0A3G2JDB3</accession>
<feature type="transmembrane region" description="Helical" evidence="6">
    <location>
        <begin position="174"/>
        <end position="194"/>
    </location>
</feature>
<dbReference type="InterPro" id="IPR020846">
    <property type="entry name" value="MFS_dom"/>
</dbReference>